<feature type="chain" id="PRO_5040165906" evidence="1">
    <location>
        <begin position="20"/>
        <end position="106"/>
    </location>
</feature>
<proteinExistence type="predicted"/>
<organism evidence="2 3">
    <name type="scientific">Pseudolycoriella hygida</name>
    <dbReference type="NCBI Taxonomy" id="35572"/>
    <lineage>
        <taxon>Eukaryota</taxon>
        <taxon>Metazoa</taxon>
        <taxon>Ecdysozoa</taxon>
        <taxon>Arthropoda</taxon>
        <taxon>Hexapoda</taxon>
        <taxon>Insecta</taxon>
        <taxon>Pterygota</taxon>
        <taxon>Neoptera</taxon>
        <taxon>Endopterygota</taxon>
        <taxon>Diptera</taxon>
        <taxon>Nematocera</taxon>
        <taxon>Sciaroidea</taxon>
        <taxon>Sciaridae</taxon>
        <taxon>Pseudolycoriella</taxon>
    </lineage>
</organism>
<name>A0A9Q0RVR8_9DIPT</name>
<keyword evidence="3" id="KW-1185">Reference proteome</keyword>
<sequence>MKLLIAFLISTHLAQFTFAKALPEPTFDCILPLIAIGAAAFGQYSGALGNAFVGSYPYNGGVVYGGPSYGASPYYGGGPYGGTTYPGVQYNRGTPYYGIDSFYDYF</sequence>
<protein>
    <submittedName>
        <fullName evidence="2">Uncharacterized protein</fullName>
    </submittedName>
</protein>
<gene>
    <name evidence="2" type="ORF">Bhyg_14566</name>
</gene>
<dbReference type="AlphaFoldDB" id="A0A9Q0RVR8"/>
<evidence type="ECO:0000313" key="2">
    <source>
        <dbReference type="EMBL" id="KAJ6635980.1"/>
    </source>
</evidence>
<comment type="caution">
    <text evidence="2">The sequence shown here is derived from an EMBL/GenBank/DDBJ whole genome shotgun (WGS) entry which is preliminary data.</text>
</comment>
<evidence type="ECO:0000313" key="3">
    <source>
        <dbReference type="Proteomes" id="UP001151699"/>
    </source>
</evidence>
<dbReference type="Proteomes" id="UP001151699">
    <property type="component" value="Chromosome C"/>
</dbReference>
<keyword evidence="1" id="KW-0732">Signal</keyword>
<evidence type="ECO:0000256" key="1">
    <source>
        <dbReference type="SAM" id="SignalP"/>
    </source>
</evidence>
<feature type="signal peptide" evidence="1">
    <location>
        <begin position="1"/>
        <end position="19"/>
    </location>
</feature>
<reference evidence="2" key="1">
    <citation type="submission" date="2022-07" db="EMBL/GenBank/DDBJ databases">
        <authorList>
            <person name="Trinca V."/>
            <person name="Uliana J.V.C."/>
            <person name="Torres T.T."/>
            <person name="Ward R.J."/>
            <person name="Monesi N."/>
        </authorList>
    </citation>
    <scope>NUCLEOTIDE SEQUENCE</scope>
    <source>
        <strain evidence="2">HSMRA1968</strain>
        <tissue evidence="2">Whole embryos</tissue>
    </source>
</reference>
<accession>A0A9Q0RVR8</accession>
<dbReference type="EMBL" id="WJQU01000004">
    <property type="protein sequence ID" value="KAJ6635980.1"/>
    <property type="molecule type" value="Genomic_DNA"/>
</dbReference>